<evidence type="ECO:0000256" key="6">
    <source>
        <dbReference type="ARBA" id="ARBA00093680"/>
    </source>
</evidence>
<dbReference type="InterPro" id="IPR001214">
    <property type="entry name" value="SET_dom"/>
</dbReference>
<dbReference type="InterPro" id="IPR002893">
    <property type="entry name" value="Znf_MYND"/>
</dbReference>
<dbReference type="PANTHER" id="PTHR47111">
    <property type="entry name" value="BCDNA.LD29892"/>
    <property type="match status" value="1"/>
</dbReference>
<dbReference type="GO" id="GO:0008270">
    <property type="term" value="F:zinc ion binding"/>
    <property type="evidence" value="ECO:0007669"/>
    <property type="project" value="UniProtKB-KW"/>
</dbReference>
<dbReference type="PROSITE" id="PS50280">
    <property type="entry name" value="SET"/>
    <property type="match status" value="1"/>
</dbReference>
<dbReference type="InterPro" id="IPR011990">
    <property type="entry name" value="TPR-like_helical_dom_sf"/>
</dbReference>
<reference evidence="10" key="2">
    <citation type="submission" date="2020-12" db="EMBL/GenBank/DDBJ databases">
        <authorList>
            <person name="Kanost M."/>
        </authorList>
    </citation>
    <scope>NUCLEOTIDE SEQUENCE</scope>
</reference>
<name>A0A921ZC09_MANSE</name>
<keyword evidence="1" id="KW-0479">Metal-binding</keyword>
<dbReference type="PROSITE" id="PS01360">
    <property type="entry name" value="ZF_MYND_1"/>
    <property type="match status" value="1"/>
</dbReference>
<gene>
    <name evidence="10" type="ORF">O3G_MSEX009034</name>
</gene>
<feature type="domain" description="MYND-type" evidence="9">
    <location>
        <begin position="234"/>
        <end position="273"/>
    </location>
</feature>
<dbReference type="PROSITE" id="PS50865">
    <property type="entry name" value="ZF_MYND_2"/>
    <property type="match status" value="1"/>
</dbReference>
<evidence type="ECO:0000256" key="5">
    <source>
        <dbReference type="ARBA" id="ARBA00093635"/>
    </source>
</evidence>
<evidence type="ECO:0000256" key="7">
    <source>
        <dbReference type="PROSITE-ProRule" id="PRU00134"/>
    </source>
</evidence>
<comment type="caution">
    <text evidence="10">The sequence shown here is derived from an EMBL/GenBank/DDBJ whole genome shotgun (WGS) entry which is preliminary data.</text>
</comment>
<feature type="domain" description="SET" evidence="8">
    <location>
        <begin position="189"/>
        <end position="478"/>
    </location>
</feature>
<sequence>MSIDSCYEGIIAKLNESGKIYEVSKKLMTLTTNADRGLYVYDTIKSLKLFPKVLEVKKCHKVSTHYRNLGNQYFQRGNKNLHKTDKYQAWQYYNLSLLHAPLDSDNYALALSNRSAVFFTLKKYDECIKDIEKVFSMKHPDNLKGKLNKRIAECKSSVSKKGNNNNAQKIQELLALKGPTDEKYICASSKLKVVHSKELGRHVVAKEDIKVGEVLAREQPYFALLLKSQFLFFCNYCLSMSLNLMPCETCCFVLYCSDECKQKAWKEYHKVECSLMATLVHMDFTKLELLGLRTAIKARTDHSDWNSLLKTIREAEANENTENQGLVKVDDKWVYDSKYYTSIHMLSSNVDKRSPSDIFQKSVTAAVFLYFLSESTDFMKVDGGEDTENVRRCVAGTLLHHCMTSPTNMHGIASNIQNGEGIYVKEYNIASAPYAFHSLINHSCAPNVTRATKLGSTEKVLFALRPIKKGMQILDNYGYHHALEDRLSRQQGLKFQYKFICSCEACVNNWPTYFGLRSANLPAHIRKMKDQLLRRTTIENLQKGDESTAMELFKPLCALAELLEPYAPCAELADCQETLKQCCAIFEGLVPFGYGNLVPWSAIPPKC</sequence>
<accession>A0A921ZC09</accession>
<dbReference type="Proteomes" id="UP000791440">
    <property type="component" value="Unassembled WGS sequence"/>
</dbReference>
<evidence type="ECO:0000256" key="1">
    <source>
        <dbReference type="ARBA" id="ARBA00022723"/>
    </source>
</evidence>
<protein>
    <recommendedName>
        <fullName evidence="5">Protein-lysine N-methyltransferase SMYD4</fullName>
    </recommendedName>
    <alternativeName>
        <fullName evidence="6">SET and MYND domain-containing protein 4</fullName>
    </alternativeName>
</protein>
<organism evidence="10 11">
    <name type="scientific">Manduca sexta</name>
    <name type="common">Tobacco hawkmoth</name>
    <name type="synonym">Tobacco hornworm</name>
    <dbReference type="NCBI Taxonomy" id="7130"/>
    <lineage>
        <taxon>Eukaryota</taxon>
        <taxon>Metazoa</taxon>
        <taxon>Ecdysozoa</taxon>
        <taxon>Arthropoda</taxon>
        <taxon>Hexapoda</taxon>
        <taxon>Insecta</taxon>
        <taxon>Pterygota</taxon>
        <taxon>Neoptera</taxon>
        <taxon>Endopterygota</taxon>
        <taxon>Lepidoptera</taxon>
        <taxon>Glossata</taxon>
        <taxon>Ditrysia</taxon>
        <taxon>Bombycoidea</taxon>
        <taxon>Sphingidae</taxon>
        <taxon>Sphinginae</taxon>
        <taxon>Sphingini</taxon>
        <taxon>Manduca</taxon>
    </lineage>
</organism>
<dbReference type="Pfam" id="PF01753">
    <property type="entry name" value="zf-MYND"/>
    <property type="match status" value="1"/>
</dbReference>
<dbReference type="SUPFAM" id="SSF144232">
    <property type="entry name" value="HIT/MYND zinc finger-like"/>
    <property type="match status" value="1"/>
</dbReference>
<dbReference type="Gene3D" id="1.25.40.10">
    <property type="entry name" value="Tetratricopeptide repeat domain"/>
    <property type="match status" value="1"/>
</dbReference>
<evidence type="ECO:0000256" key="3">
    <source>
        <dbReference type="ARBA" id="ARBA00022833"/>
    </source>
</evidence>
<dbReference type="Gene3D" id="2.170.270.10">
    <property type="entry name" value="SET domain"/>
    <property type="match status" value="1"/>
</dbReference>
<reference evidence="10" key="1">
    <citation type="journal article" date="2016" name="Insect Biochem. Mol. Biol.">
        <title>Multifaceted biological insights from a draft genome sequence of the tobacco hornworm moth, Manduca sexta.</title>
        <authorList>
            <person name="Kanost M.R."/>
            <person name="Arrese E.L."/>
            <person name="Cao X."/>
            <person name="Chen Y.R."/>
            <person name="Chellapilla S."/>
            <person name="Goldsmith M.R."/>
            <person name="Grosse-Wilde E."/>
            <person name="Heckel D.G."/>
            <person name="Herndon N."/>
            <person name="Jiang H."/>
            <person name="Papanicolaou A."/>
            <person name="Qu J."/>
            <person name="Soulages J.L."/>
            <person name="Vogel H."/>
            <person name="Walters J."/>
            <person name="Waterhouse R.M."/>
            <person name="Ahn S.J."/>
            <person name="Almeida F.C."/>
            <person name="An C."/>
            <person name="Aqrawi P."/>
            <person name="Bretschneider A."/>
            <person name="Bryant W.B."/>
            <person name="Bucks S."/>
            <person name="Chao H."/>
            <person name="Chevignon G."/>
            <person name="Christen J.M."/>
            <person name="Clarke D.F."/>
            <person name="Dittmer N.T."/>
            <person name="Ferguson L.C.F."/>
            <person name="Garavelou S."/>
            <person name="Gordon K.H.J."/>
            <person name="Gunaratna R.T."/>
            <person name="Han Y."/>
            <person name="Hauser F."/>
            <person name="He Y."/>
            <person name="Heidel-Fischer H."/>
            <person name="Hirsh A."/>
            <person name="Hu Y."/>
            <person name="Jiang H."/>
            <person name="Kalra D."/>
            <person name="Klinner C."/>
            <person name="Konig C."/>
            <person name="Kovar C."/>
            <person name="Kroll A.R."/>
            <person name="Kuwar S.S."/>
            <person name="Lee S.L."/>
            <person name="Lehman R."/>
            <person name="Li K."/>
            <person name="Li Z."/>
            <person name="Liang H."/>
            <person name="Lovelace S."/>
            <person name="Lu Z."/>
            <person name="Mansfield J.H."/>
            <person name="McCulloch K.J."/>
            <person name="Mathew T."/>
            <person name="Morton B."/>
            <person name="Muzny D.M."/>
            <person name="Neunemann D."/>
            <person name="Ongeri F."/>
            <person name="Pauchet Y."/>
            <person name="Pu L.L."/>
            <person name="Pyrousis I."/>
            <person name="Rao X.J."/>
            <person name="Redding A."/>
            <person name="Roesel C."/>
            <person name="Sanchez-Gracia A."/>
            <person name="Schaack S."/>
            <person name="Shukla A."/>
            <person name="Tetreau G."/>
            <person name="Wang Y."/>
            <person name="Xiong G.H."/>
            <person name="Traut W."/>
            <person name="Walsh T.K."/>
            <person name="Worley K.C."/>
            <person name="Wu D."/>
            <person name="Wu W."/>
            <person name="Wu Y.Q."/>
            <person name="Zhang X."/>
            <person name="Zou Z."/>
            <person name="Zucker H."/>
            <person name="Briscoe A.D."/>
            <person name="Burmester T."/>
            <person name="Clem R.J."/>
            <person name="Feyereisen R."/>
            <person name="Grimmelikhuijzen C.J.P."/>
            <person name="Hamodrakas S.J."/>
            <person name="Hansson B.S."/>
            <person name="Huguet E."/>
            <person name="Jermiin L.S."/>
            <person name="Lan Q."/>
            <person name="Lehman H.K."/>
            <person name="Lorenzen M."/>
            <person name="Merzendorfer H."/>
            <person name="Michalopoulos I."/>
            <person name="Morton D.B."/>
            <person name="Muthukrishnan S."/>
            <person name="Oakeshott J.G."/>
            <person name="Palmer W."/>
            <person name="Park Y."/>
            <person name="Passarelli A.L."/>
            <person name="Rozas J."/>
            <person name="Schwartz L.M."/>
            <person name="Smith W."/>
            <person name="Southgate A."/>
            <person name="Vilcinskas A."/>
            <person name="Vogt R."/>
            <person name="Wang P."/>
            <person name="Werren J."/>
            <person name="Yu X.Q."/>
            <person name="Zhou J.J."/>
            <person name="Brown S.J."/>
            <person name="Scherer S.E."/>
            <person name="Richards S."/>
            <person name="Blissard G.W."/>
        </authorList>
    </citation>
    <scope>NUCLEOTIDE SEQUENCE</scope>
</reference>
<dbReference type="InterPro" id="IPR046341">
    <property type="entry name" value="SET_dom_sf"/>
</dbReference>
<dbReference type="PANTHER" id="PTHR47111:SF1">
    <property type="entry name" value="SET AND MYND DOMAIN-CONTAINING PROTEIN 4"/>
    <property type="match status" value="1"/>
</dbReference>
<evidence type="ECO:0000259" key="8">
    <source>
        <dbReference type="PROSITE" id="PS50280"/>
    </source>
</evidence>
<evidence type="ECO:0000259" key="9">
    <source>
        <dbReference type="PROSITE" id="PS50865"/>
    </source>
</evidence>
<dbReference type="InterPro" id="IPR044421">
    <property type="entry name" value="SMYD4_SET"/>
</dbReference>
<proteinExistence type="predicted"/>
<evidence type="ECO:0000313" key="10">
    <source>
        <dbReference type="EMBL" id="KAG6455116.1"/>
    </source>
</evidence>
<comment type="function">
    <text evidence="4">Protein-lysine N-methyltransferase. Monomethylates PRMT5, modulating its transcriptional activity. May also act as a histone methyltransferase. Plays a critical role in cardiac development. Acts as a key epigenetic regulator of gene expression during cardiac development via its dual activities as a methyltransferase and negative regulator of HDAC1.</text>
</comment>
<dbReference type="EMBL" id="JH668482">
    <property type="protein sequence ID" value="KAG6455116.1"/>
    <property type="molecule type" value="Genomic_DNA"/>
</dbReference>
<dbReference type="GO" id="GO:0008276">
    <property type="term" value="F:protein methyltransferase activity"/>
    <property type="evidence" value="ECO:0007669"/>
    <property type="project" value="UniProtKB-ARBA"/>
</dbReference>
<evidence type="ECO:0000256" key="4">
    <source>
        <dbReference type="ARBA" id="ARBA00093423"/>
    </source>
</evidence>
<dbReference type="GO" id="GO:0008757">
    <property type="term" value="F:S-adenosylmethionine-dependent methyltransferase activity"/>
    <property type="evidence" value="ECO:0007669"/>
    <property type="project" value="UniProtKB-ARBA"/>
</dbReference>
<dbReference type="CDD" id="cd10536">
    <property type="entry name" value="SET_SMYD4"/>
    <property type="match status" value="1"/>
</dbReference>
<keyword evidence="11" id="KW-1185">Reference proteome</keyword>
<dbReference type="OrthoDB" id="5945798at2759"/>
<dbReference type="Gene3D" id="1.10.220.160">
    <property type="match status" value="1"/>
</dbReference>
<dbReference type="SUPFAM" id="SSF48452">
    <property type="entry name" value="TPR-like"/>
    <property type="match status" value="1"/>
</dbReference>
<dbReference type="AlphaFoldDB" id="A0A921ZC09"/>
<keyword evidence="2 7" id="KW-0863">Zinc-finger</keyword>
<dbReference type="GO" id="GO:0008170">
    <property type="term" value="F:N-methyltransferase activity"/>
    <property type="evidence" value="ECO:0007669"/>
    <property type="project" value="UniProtKB-ARBA"/>
</dbReference>
<evidence type="ECO:0000256" key="2">
    <source>
        <dbReference type="ARBA" id="ARBA00022771"/>
    </source>
</evidence>
<dbReference type="Gene3D" id="6.10.140.2220">
    <property type="match status" value="1"/>
</dbReference>
<dbReference type="Pfam" id="PF00856">
    <property type="entry name" value="SET"/>
    <property type="match status" value="1"/>
</dbReference>
<evidence type="ECO:0000313" key="11">
    <source>
        <dbReference type="Proteomes" id="UP000791440"/>
    </source>
</evidence>
<dbReference type="SUPFAM" id="SSF82199">
    <property type="entry name" value="SET domain"/>
    <property type="match status" value="1"/>
</dbReference>
<keyword evidence="3" id="KW-0862">Zinc</keyword>